<dbReference type="EMBL" id="FOQD01000012">
    <property type="protein sequence ID" value="SFI81618.1"/>
    <property type="molecule type" value="Genomic_DNA"/>
</dbReference>
<dbReference type="Proteomes" id="UP000199518">
    <property type="component" value="Unassembled WGS sequence"/>
</dbReference>
<sequence length="79" mass="8906">MTTRSPFLNSINCTELRGQGAGSKGPALLTVIYLRECGALENYRAVHLHFYCLRLKPSQIRLYHANGFDIEIPQQRAVS</sequence>
<organism evidence="1 2">
    <name type="scientific">Planctomicrobium piriforme</name>
    <dbReference type="NCBI Taxonomy" id="1576369"/>
    <lineage>
        <taxon>Bacteria</taxon>
        <taxon>Pseudomonadati</taxon>
        <taxon>Planctomycetota</taxon>
        <taxon>Planctomycetia</taxon>
        <taxon>Planctomycetales</taxon>
        <taxon>Planctomycetaceae</taxon>
        <taxon>Planctomicrobium</taxon>
    </lineage>
</organism>
<evidence type="ECO:0000313" key="1">
    <source>
        <dbReference type="EMBL" id="SFI81618.1"/>
    </source>
</evidence>
<gene>
    <name evidence="1" type="ORF">SAMN05421753_112192</name>
</gene>
<evidence type="ECO:0000313" key="2">
    <source>
        <dbReference type="Proteomes" id="UP000199518"/>
    </source>
</evidence>
<dbReference type="AlphaFoldDB" id="A0A1I3LA42"/>
<name>A0A1I3LA42_9PLAN</name>
<reference evidence="2" key="1">
    <citation type="submission" date="2016-10" db="EMBL/GenBank/DDBJ databases">
        <authorList>
            <person name="Varghese N."/>
            <person name="Submissions S."/>
        </authorList>
    </citation>
    <scope>NUCLEOTIDE SEQUENCE [LARGE SCALE GENOMIC DNA]</scope>
    <source>
        <strain evidence="2">DSM 26348</strain>
    </source>
</reference>
<keyword evidence="2" id="KW-1185">Reference proteome</keyword>
<proteinExistence type="predicted"/>
<accession>A0A1I3LA42</accession>
<protein>
    <submittedName>
        <fullName evidence="1">Uncharacterized protein</fullName>
    </submittedName>
</protein>